<evidence type="ECO:0000256" key="1">
    <source>
        <dbReference type="SAM" id="MobiDB-lite"/>
    </source>
</evidence>
<proteinExistence type="predicted"/>
<feature type="compositionally biased region" description="Basic and acidic residues" evidence="1">
    <location>
        <begin position="234"/>
        <end position="251"/>
    </location>
</feature>
<dbReference type="OrthoDB" id="376476at2759"/>
<feature type="compositionally biased region" description="Basic and acidic residues" evidence="1">
    <location>
        <begin position="10"/>
        <end position="27"/>
    </location>
</feature>
<evidence type="ECO:0000313" key="3">
    <source>
        <dbReference type="Proteomes" id="UP000243200"/>
    </source>
</evidence>
<reference evidence="2 3" key="1">
    <citation type="submission" date="2016-06" db="EMBL/GenBank/DDBJ databases">
        <authorList>
            <consortium name="Pathogen Informatics"/>
        </authorList>
    </citation>
    <scope>NUCLEOTIDE SEQUENCE [LARGE SCALE GENOMIC DNA]</scope>
    <source>
        <strain evidence="2">PowCR01</strain>
    </source>
</reference>
<dbReference type="VEuPathDB" id="PlasmoDB:PocGH01_05026500"/>
<dbReference type="AlphaFoldDB" id="A0A1C3KPC7"/>
<gene>
    <name evidence="2" type="primary">PowCR01_050021700</name>
    <name evidence="2" type="ORF">POWCR01_050021700</name>
</gene>
<accession>A0A1C3KPC7</accession>
<feature type="compositionally biased region" description="Low complexity" evidence="1">
    <location>
        <begin position="210"/>
        <end position="219"/>
    </location>
</feature>
<dbReference type="VEuPathDB" id="PlasmoDB:POWCR01_050021700"/>
<sequence length="372" mass="42843">MRQTGQYQEKLSESKRNNDRPTHKFDNEEIIRVNPNVHDSIKEKQLRIAELMTFNKSKNAGKKNVDFKLPEQMKELDNGTNKFSITNASIAEQLNNKLFRKGIFSKNVSPLNDNKNSIETKKVYILGKCKKSFRAKEGSNINNKISENYKNQLSNALLLRNKPDFAKNKFPFQKRCSDIYKKNSYVRENPTSISKNEKEEEVLNNRKDNSLMSKLSSSSIPAKRHSHDNGSSVSDDKGDSGRNKSAHDRHNNANGNVRTPKNSSSFRNKNTCENSHATVQNLLSSVNNPTLVECTTDENQSDKKKSMHFFFNFLNFKKKYSKRKNDLSCDKDEKKNIFSKEYKGKDDLCLENEVSINPNKNKKNIKSFFCVK</sequence>
<dbReference type="Proteomes" id="UP000243200">
    <property type="component" value="Chromosome 5"/>
</dbReference>
<protein>
    <submittedName>
        <fullName evidence="2">Uncharacterized protein</fullName>
    </submittedName>
</protein>
<name>A0A1C3KPC7_PLAOA</name>
<feature type="compositionally biased region" description="Polar residues" evidence="1">
    <location>
        <begin position="252"/>
        <end position="268"/>
    </location>
</feature>
<feature type="region of interest" description="Disordered" evidence="1">
    <location>
        <begin position="190"/>
        <end position="268"/>
    </location>
</feature>
<dbReference type="EMBL" id="LT594509">
    <property type="protein sequence ID" value="SBT75925.1"/>
    <property type="molecule type" value="Genomic_DNA"/>
</dbReference>
<organism evidence="2 3">
    <name type="scientific">Plasmodium ovale</name>
    <name type="common">malaria parasite P. ovale</name>
    <dbReference type="NCBI Taxonomy" id="36330"/>
    <lineage>
        <taxon>Eukaryota</taxon>
        <taxon>Sar</taxon>
        <taxon>Alveolata</taxon>
        <taxon>Apicomplexa</taxon>
        <taxon>Aconoidasida</taxon>
        <taxon>Haemosporida</taxon>
        <taxon>Plasmodiidae</taxon>
        <taxon>Plasmodium</taxon>
        <taxon>Plasmodium (Plasmodium)</taxon>
    </lineage>
</organism>
<feature type="compositionally biased region" description="Basic and acidic residues" evidence="1">
    <location>
        <begin position="195"/>
        <end position="209"/>
    </location>
</feature>
<feature type="region of interest" description="Disordered" evidence="1">
    <location>
        <begin position="1"/>
        <end position="27"/>
    </location>
</feature>
<evidence type="ECO:0000313" key="2">
    <source>
        <dbReference type="EMBL" id="SBT75925.1"/>
    </source>
</evidence>